<gene>
    <name evidence="7" type="ORF">E1301_Tti007594</name>
</gene>
<evidence type="ECO:0000256" key="3">
    <source>
        <dbReference type="ARBA" id="ARBA00022884"/>
    </source>
</evidence>
<dbReference type="FunFam" id="3.30.70.330:FF:000018">
    <property type="entry name" value="Polypyrimidine tract-binding protein 2 isoform 1"/>
    <property type="match status" value="1"/>
</dbReference>
<dbReference type="InterPro" id="IPR035002">
    <property type="entry name" value="PTBP2_RRM1"/>
</dbReference>
<feature type="domain" description="RRM" evidence="6">
    <location>
        <begin position="87"/>
        <end position="171"/>
    </location>
</feature>
<dbReference type="Pfam" id="PF11835">
    <property type="entry name" value="RRM_8"/>
    <property type="match status" value="1"/>
</dbReference>
<dbReference type="CDD" id="cd12783">
    <property type="entry name" value="RRM2_PTBP2"/>
    <property type="match status" value="1"/>
</dbReference>
<dbReference type="InterPro" id="IPR035979">
    <property type="entry name" value="RBD_domain_sf"/>
</dbReference>
<protein>
    <submittedName>
        <fullName evidence="7">Polypyrimidine tract-binding protein 2</fullName>
    </submittedName>
</protein>
<dbReference type="Pfam" id="PF13893">
    <property type="entry name" value="RRM_5"/>
    <property type="match status" value="1"/>
</dbReference>
<keyword evidence="3 4" id="KW-0694">RNA-binding</keyword>
<feature type="region of interest" description="Disordered" evidence="5">
    <location>
        <begin position="52"/>
        <end position="82"/>
    </location>
</feature>
<dbReference type="InterPro" id="IPR021790">
    <property type="entry name" value="PTBP1-like_RRM2"/>
</dbReference>
<evidence type="ECO:0000313" key="7">
    <source>
        <dbReference type="EMBL" id="KAA0719088.1"/>
    </source>
</evidence>
<dbReference type="EMBL" id="SOYY01000007">
    <property type="protein sequence ID" value="KAA0719088.1"/>
    <property type="molecule type" value="Genomic_DNA"/>
</dbReference>
<name>A0A5A9PAU8_9TELE</name>
<dbReference type="InterPro" id="IPR000504">
    <property type="entry name" value="RRM_dom"/>
</dbReference>
<dbReference type="FunFam" id="3.30.70.330:FF:000032">
    <property type="entry name" value="Polypyrimidine tract-binding protein 2 isoform 1"/>
    <property type="match status" value="1"/>
</dbReference>
<evidence type="ECO:0000256" key="5">
    <source>
        <dbReference type="SAM" id="MobiDB-lite"/>
    </source>
</evidence>
<dbReference type="GO" id="GO:0006397">
    <property type="term" value="P:mRNA processing"/>
    <property type="evidence" value="ECO:0007669"/>
    <property type="project" value="InterPro"/>
</dbReference>
<dbReference type="PANTHER" id="PTHR15592">
    <property type="entry name" value="MATRIN 3/NUCLEAR PROTEIN 220-RELATED"/>
    <property type="match status" value="1"/>
</dbReference>
<feature type="compositionally biased region" description="Polar residues" evidence="5">
    <location>
        <begin position="56"/>
        <end position="70"/>
    </location>
</feature>
<keyword evidence="8" id="KW-1185">Reference proteome</keyword>
<dbReference type="GO" id="GO:0005634">
    <property type="term" value="C:nucleus"/>
    <property type="evidence" value="ECO:0007669"/>
    <property type="project" value="InterPro"/>
</dbReference>
<dbReference type="InterPro" id="IPR006536">
    <property type="entry name" value="HnRNP-L/PTB"/>
</dbReference>
<proteinExistence type="predicted"/>
<feature type="domain" description="RRM" evidence="6">
    <location>
        <begin position="494"/>
        <end position="563"/>
    </location>
</feature>
<keyword evidence="1" id="KW-0597">Phosphoprotein</keyword>
<dbReference type="SMART" id="SM00360">
    <property type="entry name" value="RRM"/>
    <property type="match status" value="4"/>
</dbReference>
<dbReference type="NCBIfam" id="TIGR01649">
    <property type="entry name" value="hnRNP-L_PTB"/>
    <property type="match status" value="1"/>
</dbReference>
<organism evidence="7 8">
    <name type="scientific">Triplophysa tibetana</name>
    <dbReference type="NCBI Taxonomy" id="1572043"/>
    <lineage>
        <taxon>Eukaryota</taxon>
        <taxon>Metazoa</taxon>
        <taxon>Chordata</taxon>
        <taxon>Craniata</taxon>
        <taxon>Vertebrata</taxon>
        <taxon>Euteleostomi</taxon>
        <taxon>Actinopterygii</taxon>
        <taxon>Neopterygii</taxon>
        <taxon>Teleostei</taxon>
        <taxon>Ostariophysi</taxon>
        <taxon>Cypriniformes</taxon>
        <taxon>Nemacheilidae</taxon>
        <taxon>Triplophysa</taxon>
    </lineage>
</organism>
<dbReference type="InterPro" id="IPR012677">
    <property type="entry name" value="Nucleotide-bd_a/b_plait_sf"/>
</dbReference>
<sequence length="565" mass="61715">MPASTVHVRVIQLSATPHLPRVTPCQASLLLPSESRRGERFPCNGRRSSDELLSGNLYNSPNSSVTANGNDSKKLRVEDSMDSPPSRVIHIRKLPNEVSETEVIALGLPFGKVTNILMLKGKNQAFLELGTEEAAVTMVNYYTAVTPQVRNVPVFIQYSNHKELKTDSALNQRAQAVLQAVSAVQEGGSPSSDTAGESVLTPAPSPVLRIIIDNMFYPVTLDVLQQIFSKFGTVMKIITFTKNNQFQALLQFSDPVNAQQAKLSLDGQNIYNSCCTLRIDFSKLVNLNVKYNNDKSRDYTRPELPAGDGQPPVDPSVAAALSKDSTSLLGRLHGQRADPAERLSRRLFRAVWLTRFFPSPFLSHAVGAISPLSAAAAAAAAAGRVALSGHSGPGGVLLVSNLNEERVKILYNKKDSALIQMSDGNQAQLAMSHLNGQKMYGKIIRVTLSKHQTVQLPREGLDDQGLTKDFTSSPLHRFKKPGSKNFQNIFPPSATLHLSNIPENVTEDDLRLLFSNSGGTVKADRKMALLQMATVEEAIQALIDLHNYDMGRGHRLRVSFSKSTI</sequence>
<evidence type="ECO:0000256" key="1">
    <source>
        <dbReference type="ARBA" id="ARBA00022553"/>
    </source>
</evidence>
<dbReference type="Proteomes" id="UP000324632">
    <property type="component" value="Chromosome 7"/>
</dbReference>
<dbReference type="CDD" id="cd12778">
    <property type="entry name" value="RRM1_PTBP2"/>
    <property type="match status" value="1"/>
</dbReference>
<evidence type="ECO:0000259" key="6">
    <source>
        <dbReference type="PROSITE" id="PS50102"/>
    </source>
</evidence>
<feature type="domain" description="RRM" evidence="6">
    <location>
        <begin position="208"/>
        <end position="284"/>
    </location>
</feature>
<dbReference type="Pfam" id="PF00076">
    <property type="entry name" value="RRM_1"/>
    <property type="match status" value="1"/>
</dbReference>
<keyword evidence="2" id="KW-0677">Repeat</keyword>
<accession>A0A5A9PAU8</accession>
<dbReference type="PROSITE" id="PS50102">
    <property type="entry name" value="RRM"/>
    <property type="match status" value="3"/>
</dbReference>
<evidence type="ECO:0000256" key="4">
    <source>
        <dbReference type="PROSITE-ProRule" id="PRU00176"/>
    </source>
</evidence>
<dbReference type="GO" id="GO:0003723">
    <property type="term" value="F:RNA binding"/>
    <property type="evidence" value="ECO:0007669"/>
    <property type="project" value="UniProtKB-UniRule"/>
</dbReference>
<reference evidence="7 8" key="1">
    <citation type="journal article" date="2019" name="Mol. Ecol. Resour.">
        <title>Chromosome-level genome assembly of Triplophysa tibetana, a fish adapted to the harsh high-altitude environment of the Tibetan Plateau.</title>
        <authorList>
            <person name="Yang X."/>
            <person name="Liu H."/>
            <person name="Ma Z."/>
            <person name="Zou Y."/>
            <person name="Zou M."/>
            <person name="Mao Y."/>
            <person name="Li X."/>
            <person name="Wang H."/>
            <person name="Chen T."/>
            <person name="Wang W."/>
            <person name="Yang R."/>
        </authorList>
    </citation>
    <scope>NUCLEOTIDE SEQUENCE [LARGE SCALE GENOMIC DNA]</scope>
    <source>
        <strain evidence="7">TTIB1903HZAU</strain>
        <tissue evidence="7">Muscle</tissue>
    </source>
</reference>
<dbReference type="AlphaFoldDB" id="A0A5A9PAU8"/>
<comment type="caution">
    <text evidence="7">The sequence shown here is derived from an EMBL/GenBank/DDBJ whole genome shotgun (WGS) entry which is preliminary data.</text>
</comment>
<evidence type="ECO:0000256" key="2">
    <source>
        <dbReference type="ARBA" id="ARBA00022737"/>
    </source>
</evidence>
<dbReference type="Gene3D" id="3.30.70.330">
    <property type="match status" value="4"/>
</dbReference>
<dbReference type="SUPFAM" id="SSF54928">
    <property type="entry name" value="RNA-binding domain, RBD"/>
    <property type="match status" value="4"/>
</dbReference>
<evidence type="ECO:0000313" key="8">
    <source>
        <dbReference type="Proteomes" id="UP000324632"/>
    </source>
</evidence>